<reference evidence="3" key="2">
    <citation type="submission" date="2020-09" db="EMBL/GenBank/DDBJ databases">
        <authorList>
            <person name="Sun Q."/>
            <person name="Zhou Y."/>
        </authorList>
    </citation>
    <scope>NUCLEOTIDE SEQUENCE</scope>
    <source>
        <strain evidence="3">CGMCC 1.16067</strain>
    </source>
</reference>
<dbReference type="AlphaFoldDB" id="A0A917BGH6"/>
<evidence type="ECO:0000313" key="3">
    <source>
        <dbReference type="EMBL" id="GGF42354.1"/>
    </source>
</evidence>
<dbReference type="SUPFAM" id="SSF50475">
    <property type="entry name" value="FMN-binding split barrel"/>
    <property type="match status" value="1"/>
</dbReference>
<dbReference type="GO" id="GO:0016627">
    <property type="term" value="F:oxidoreductase activity, acting on the CH-CH group of donors"/>
    <property type="evidence" value="ECO:0007669"/>
    <property type="project" value="TreeGrafter"/>
</dbReference>
<name>A0A917BGH6_9ACTN</name>
<accession>A0A917BGH6</accession>
<sequence length="164" mass="18060">METILTEAFSDPGAPATPWDLTDRQLGAAELYWLSTVRADGRPHVTPLVGVWLDQTFWFTTGAEEQKSRNLAHGTAVAVTTGANRWAEGIDVVLEGRASLRRDHTELEDVAAAYRSKYAGSWPFERTGEQLTAGGGHRADLWGVEVTKVLAFAKSPHTQTSYRF</sequence>
<keyword evidence="1" id="KW-0560">Oxidoreductase</keyword>
<dbReference type="InterPro" id="IPR012349">
    <property type="entry name" value="Split_barrel_FMN-bd"/>
</dbReference>
<dbReference type="EMBL" id="BMKQ01000001">
    <property type="protein sequence ID" value="GGF42354.1"/>
    <property type="molecule type" value="Genomic_DNA"/>
</dbReference>
<proteinExistence type="predicted"/>
<reference evidence="3" key="1">
    <citation type="journal article" date="2014" name="Int. J. Syst. Evol. Microbiol.">
        <title>Complete genome sequence of Corynebacterium casei LMG S-19264T (=DSM 44701T), isolated from a smear-ripened cheese.</title>
        <authorList>
            <consortium name="US DOE Joint Genome Institute (JGI-PGF)"/>
            <person name="Walter F."/>
            <person name="Albersmeier A."/>
            <person name="Kalinowski J."/>
            <person name="Ruckert C."/>
        </authorList>
    </citation>
    <scope>NUCLEOTIDE SEQUENCE</scope>
    <source>
        <strain evidence="3">CGMCC 1.16067</strain>
    </source>
</reference>
<dbReference type="GO" id="GO:0005829">
    <property type="term" value="C:cytosol"/>
    <property type="evidence" value="ECO:0007669"/>
    <property type="project" value="TreeGrafter"/>
</dbReference>
<evidence type="ECO:0000313" key="4">
    <source>
        <dbReference type="Proteomes" id="UP000649179"/>
    </source>
</evidence>
<organism evidence="3 4">
    <name type="scientific">Marmoricola endophyticus</name>
    <dbReference type="NCBI Taxonomy" id="2040280"/>
    <lineage>
        <taxon>Bacteria</taxon>
        <taxon>Bacillati</taxon>
        <taxon>Actinomycetota</taxon>
        <taxon>Actinomycetes</taxon>
        <taxon>Propionibacteriales</taxon>
        <taxon>Nocardioidaceae</taxon>
        <taxon>Marmoricola</taxon>
    </lineage>
</organism>
<dbReference type="PANTHER" id="PTHR35176">
    <property type="entry name" value="HEME OXYGENASE HI_0854-RELATED"/>
    <property type="match status" value="1"/>
</dbReference>
<gene>
    <name evidence="3" type="ORF">GCM10011519_15250</name>
</gene>
<dbReference type="Pfam" id="PF01243">
    <property type="entry name" value="PNPOx_N"/>
    <property type="match status" value="1"/>
</dbReference>
<evidence type="ECO:0000259" key="2">
    <source>
        <dbReference type="Pfam" id="PF01243"/>
    </source>
</evidence>
<dbReference type="Proteomes" id="UP000649179">
    <property type="component" value="Unassembled WGS sequence"/>
</dbReference>
<dbReference type="Gene3D" id="2.30.110.10">
    <property type="entry name" value="Electron Transport, Fmn-binding Protein, Chain A"/>
    <property type="match status" value="1"/>
</dbReference>
<evidence type="ECO:0000256" key="1">
    <source>
        <dbReference type="ARBA" id="ARBA00023002"/>
    </source>
</evidence>
<dbReference type="InterPro" id="IPR052019">
    <property type="entry name" value="F420H2_bilvrd_red/Heme_oxyg"/>
</dbReference>
<feature type="domain" description="Pyridoxamine 5'-phosphate oxidase N-terminal" evidence="2">
    <location>
        <begin position="27"/>
        <end position="122"/>
    </location>
</feature>
<dbReference type="InterPro" id="IPR011576">
    <property type="entry name" value="Pyridox_Oxase_N"/>
</dbReference>
<keyword evidence="4" id="KW-1185">Reference proteome</keyword>
<comment type="caution">
    <text evidence="3">The sequence shown here is derived from an EMBL/GenBank/DDBJ whole genome shotgun (WGS) entry which is preliminary data.</text>
</comment>
<dbReference type="RefSeq" id="WP_188779236.1">
    <property type="nucleotide sequence ID" value="NZ_BMKQ01000001.1"/>
</dbReference>
<dbReference type="PANTHER" id="PTHR35176:SF4">
    <property type="entry name" value="PYRIDOXAMINE 5'-PHOSPHATE OXIDASE-RELATED FMN-BINDING"/>
    <property type="match status" value="1"/>
</dbReference>
<protein>
    <recommendedName>
        <fullName evidence="2">Pyridoxamine 5'-phosphate oxidase N-terminal domain-containing protein</fullName>
    </recommendedName>
</protein>
<dbReference type="GO" id="GO:0070967">
    <property type="term" value="F:coenzyme F420 binding"/>
    <property type="evidence" value="ECO:0007669"/>
    <property type="project" value="TreeGrafter"/>
</dbReference>